<proteinExistence type="predicted"/>
<feature type="compositionally biased region" description="Acidic residues" evidence="1">
    <location>
        <begin position="22"/>
        <end position="32"/>
    </location>
</feature>
<accession>A0A146MFZ9</accession>
<feature type="region of interest" description="Disordered" evidence="1">
    <location>
        <begin position="1"/>
        <end position="38"/>
    </location>
</feature>
<sequence>MQMPKISNGASGDGIGFTNANDENDSDDEEEIDPGRTISKIKQKLKIVKKTSKRERILHRTMNTIKRKYNRKHEQGHEDDEGVLAKQHVDPVRLLRNPQQFV</sequence>
<dbReference type="EMBL" id="GDHC01000484">
    <property type="protein sequence ID" value="JAQ18145.1"/>
    <property type="molecule type" value="Transcribed_RNA"/>
</dbReference>
<feature type="region of interest" description="Disordered" evidence="1">
    <location>
        <begin position="68"/>
        <end position="91"/>
    </location>
</feature>
<gene>
    <name evidence="3" type="ORF">g.21943</name>
</gene>
<name>A0A146MFZ9_LYGHE</name>
<protein>
    <recommendedName>
        <fullName evidence="2">SDA1 N-terminal domain-containing protein</fullName>
    </recommendedName>
</protein>
<reference evidence="3" key="1">
    <citation type="journal article" date="2016" name="Gigascience">
        <title>De novo construction of an expanded transcriptome assembly for the western tarnished plant bug, Lygus hesperus.</title>
        <authorList>
            <person name="Tassone E.E."/>
            <person name="Geib S.M."/>
            <person name="Hall B."/>
            <person name="Fabrick J.A."/>
            <person name="Brent C.S."/>
            <person name="Hull J.J."/>
        </authorList>
    </citation>
    <scope>NUCLEOTIDE SEQUENCE</scope>
</reference>
<dbReference type="Pfam" id="PF08158">
    <property type="entry name" value="SDA1_HEAT"/>
    <property type="match status" value="1"/>
</dbReference>
<evidence type="ECO:0000313" key="3">
    <source>
        <dbReference type="EMBL" id="JAQ18145.1"/>
    </source>
</evidence>
<feature type="domain" description="SDA1 N-terminal" evidence="2">
    <location>
        <begin position="20"/>
        <end position="102"/>
    </location>
</feature>
<evidence type="ECO:0000259" key="2">
    <source>
        <dbReference type="Pfam" id="PF08158"/>
    </source>
</evidence>
<organism evidence="3">
    <name type="scientific">Lygus hesperus</name>
    <name type="common">Western plant bug</name>
    <dbReference type="NCBI Taxonomy" id="30085"/>
    <lineage>
        <taxon>Eukaryota</taxon>
        <taxon>Metazoa</taxon>
        <taxon>Ecdysozoa</taxon>
        <taxon>Arthropoda</taxon>
        <taxon>Hexapoda</taxon>
        <taxon>Insecta</taxon>
        <taxon>Pterygota</taxon>
        <taxon>Neoptera</taxon>
        <taxon>Paraneoptera</taxon>
        <taxon>Hemiptera</taxon>
        <taxon>Heteroptera</taxon>
        <taxon>Panheteroptera</taxon>
        <taxon>Cimicomorpha</taxon>
        <taxon>Miridae</taxon>
        <taxon>Mirini</taxon>
        <taxon>Lygus</taxon>
    </lineage>
</organism>
<dbReference type="AlphaFoldDB" id="A0A146MFZ9"/>
<evidence type="ECO:0000256" key="1">
    <source>
        <dbReference type="SAM" id="MobiDB-lite"/>
    </source>
</evidence>
<dbReference type="InterPro" id="IPR012977">
    <property type="entry name" value="SDA1_N"/>
</dbReference>